<comment type="similarity">
    <text evidence="7">Belongs to the binding-protein-dependent transport system permease family.</text>
</comment>
<comment type="subcellular location">
    <subcellularLocation>
        <location evidence="1 7">Cell membrane</location>
        <topology evidence="1 7">Multi-pass membrane protein</topology>
    </subcellularLocation>
</comment>
<evidence type="ECO:0000256" key="2">
    <source>
        <dbReference type="ARBA" id="ARBA00022448"/>
    </source>
</evidence>
<evidence type="ECO:0000256" key="3">
    <source>
        <dbReference type="ARBA" id="ARBA00022475"/>
    </source>
</evidence>
<dbReference type="PROSITE" id="PS50928">
    <property type="entry name" value="ABC_TM1"/>
    <property type="match status" value="1"/>
</dbReference>
<feature type="transmembrane region" description="Helical" evidence="7">
    <location>
        <begin position="222"/>
        <end position="246"/>
    </location>
</feature>
<evidence type="ECO:0000313" key="9">
    <source>
        <dbReference type="EMBL" id="TBL71627.1"/>
    </source>
</evidence>
<evidence type="ECO:0000256" key="6">
    <source>
        <dbReference type="ARBA" id="ARBA00023136"/>
    </source>
</evidence>
<feature type="transmembrane region" description="Helical" evidence="7">
    <location>
        <begin position="27"/>
        <end position="46"/>
    </location>
</feature>
<dbReference type="InterPro" id="IPR000515">
    <property type="entry name" value="MetI-like"/>
</dbReference>
<dbReference type="InterPro" id="IPR050809">
    <property type="entry name" value="UgpAE/MalFG_permease"/>
</dbReference>
<dbReference type="Gene3D" id="1.10.3720.10">
    <property type="entry name" value="MetI-like"/>
    <property type="match status" value="1"/>
</dbReference>
<dbReference type="AlphaFoldDB" id="A0A4Q9DGZ7"/>
<evidence type="ECO:0000256" key="7">
    <source>
        <dbReference type="RuleBase" id="RU363032"/>
    </source>
</evidence>
<feature type="domain" description="ABC transmembrane type-1" evidence="8">
    <location>
        <begin position="88"/>
        <end position="303"/>
    </location>
</feature>
<evidence type="ECO:0000313" key="10">
    <source>
        <dbReference type="Proteomes" id="UP000293142"/>
    </source>
</evidence>
<dbReference type="Pfam" id="PF00528">
    <property type="entry name" value="BPD_transp_1"/>
    <property type="match status" value="1"/>
</dbReference>
<protein>
    <submittedName>
        <fullName evidence="9">Sugar ABC transporter permease</fullName>
    </submittedName>
</protein>
<dbReference type="GO" id="GO:0055085">
    <property type="term" value="P:transmembrane transport"/>
    <property type="evidence" value="ECO:0007669"/>
    <property type="project" value="InterPro"/>
</dbReference>
<comment type="caution">
    <text evidence="9">The sequence shown here is derived from an EMBL/GenBank/DDBJ whole genome shotgun (WGS) entry which is preliminary data.</text>
</comment>
<name>A0A4Q9DGZ7_9BACL</name>
<dbReference type="SUPFAM" id="SSF161098">
    <property type="entry name" value="MetI-like"/>
    <property type="match status" value="1"/>
</dbReference>
<accession>A0A4Q9DGZ7</accession>
<dbReference type="CDD" id="cd06261">
    <property type="entry name" value="TM_PBP2"/>
    <property type="match status" value="1"/>
</dbReference>
<dbReference type="PANTHER" id="PTHR43227:SF11">
    <property type="entry name" value="BLL4140 PROTEIN"/>
    <property type="match status" value="1"/>
</dbReference>
<evidence type="ECO:0000256" key="5">
    <source>
        <dbReference type="ARBA" id="ARBA00022989"/>
    </source>
</evidence>
<gene>
    <name evidence="9" type="ORF">EYB31_29990</name>
</gene>
<keyword evidence="10" id="KW-1185">Reference proteome</keyword>
<evidence type="ECO:0000256" key="1">
    <source>
        <dbReference type="ARBA" id="ARBA00004651"/>
    </source>
</evidence>
<keyword evidence="3" id="KW-1003">Cell membrane</keyword>
<organism evidence="9 10">
    <name type="scientific">Paenibacillus thalictri</name>
    <dbReference type="NCBI Taxonomy" id="2527873"/>
    <lineage>
        <taxon>Bacteria</taxon>
        <taxon>Bacillati</taxon>
        <taxon>Bacillota</taxon>
        <taxon>Bacilli</taxon>
        <taxon>Bacillales</taxon>
        <taxon>Paenibacillaceae</taxon>
        <taxon>Paenibacillus</taxon>
    </lineage>
</organism>
<keyword evidence="6 7" id="KW-0472">Membrane</keyword>
<keyword evidence="5 7" id="KW-1133">Transmembrane helix</keyword>
<feature type="transmembrane region" description="Helical" evidence="7">
    <location>
        <begin position="87"/>
        <end position="113"/>
    </location>
</feature>
<dbReference type="GO" id="GO:0005886">
    <property type="term" value="C:plasma membrane"/>
    <property type="evidence" value="ECO:0007669"/>
    <property type="project" value="UniProtKB-SubCell"/>
</dbReference>
<feature type="transmembrane region" description="Helical" evidence="7">
    <location>
        <begin position="282"/>
        <end position="302"/>
    </location>
</feature>
<dbReference type="RefSeq" id="WP_131017204.1">
    <property type="nucleotide sequence ID" value="NZ_SIRE01000025.1"/>
</dbReference>
<dbReference type="EMBL" id="SIRE01000025">
    <property type="protein sequence ID" value="TBL71627.1"/>
    <property type="molecule type" value="Genomic_DNA"/>
</dbReference>
<proteinExistence type="inferred from homology"/>
<dbReference type="InterPro" id="IPR035906">
    <property type="entry name" value="MetI-like_sf"/>
</dbReference>
<feature type="transmembrane region" description="Helical" evidence="7">
    <location>
        <begin position="134"/>
        <end position="155"/>
    </location>
</feature>
<dbReference type="Proteomes" id="UP000293142">
    <property type="component" value="Unassembled WGS sequence"/>
</dbReference>
<keyword evidence="4 7" id="KW-0812">Transmembrane</keyword>
<dbReference type="PANTHER" id="PTHR43227">
    <property type="entry name" value="BLL4140 PROTEIN"/>
    <property type="match status" value="1"/>
</dbReference>
<evidence type="ECO:0000256" key="4">
    <source>
        <dbReference type="ARBA" id="ARBA00022692"/>
    </source>
</evidence>
<reference evidence="9 10" key="1">
    <citation type="submission" date="2019-02" db="EMBL/GenBank/DDBJ databases">
        <title>Paenibacillus sp. nov., isolated from surface-sterilized tissue of Thalictrum simplex L.</title>
        <authorList>
            <person name="Tuo L."/>
        </authorList>
    </citation>
    <scope>NUCLEOTIDE SEQUENCE [LARGE SCALE GENOMIC DNA]</scope>
    <source>
        <strain evidence="9 10">N2SHLJ1</strain>
    </source>
</reference>
<evidence type="ECO:0000259" key="8">
    <source>
        <dbReference type="PROSITE" id="PS50928"/>
    </source>
</evidence>
<feature type="transmembrane region" description="Helical" evidence="7">
    <location>
        <begin position="175"/>
        <end position="201"/>
    </location>
</feature>
<sequence>MSGKTVHPKNADIHAKLRRNRLVKMNIPLMAMFLPVIAFYIVFKYIPMLGLVIAFKDYNFFDGIIGSEWVGLKHFSYLFANAHTRDIIYNTMLLSCLRVFVGFPFPIVLAIMLNEARKLWFKKAVQTLVYLPHFLSWIIVGGIVVTAFAEQSGVVNGVIRLLGLPSYAFLYHEGTWMAIFVGSSIWKEAGFSAIIYLAALTMIDPSLYEAANMDGAGKWRKIWHVTLPGIRPTIILMLILSMGHVMEVGFDHVYVLQNQVVSDVSEVISTYIFKIGLQGANFSVTSAMGLFESLIGIVLVLITNRIARAFDQGLW</sequence>
<dbReference type="OrthoDB" id="9785836at2"/>
<keyword evidence="2 7" id="KW-0813">Transport</keyword>